<feature type="compositionally biased region" description="Low complexity" evidence="1">
    <location>
        <begin position="214"/>
        <end position="232"/>
    </location>
</feature>
<keyword evidence="5" id="KW-1185">Reference proteome</keyword>
<keyword evidence="2" id="KW-0812">Transmembrane</keyword>
<proteinExistence type="predicted"/>
<feature type="signal peptide" evidence="3">
    <location>
        <begin position="1"/>
        <end position="35"/>
    </location>
</feature>
<feature type="region of interest" description="Disordered" evidence="1">
    <location>
        <begin position="214"/>
        <end position="271"/>
    </location>
</feature>
<accession>A0ABV3G663</accession>
<name>A0ABV3G663_MICGL</name>
<protein>
    <recommendedName>
        <fullName evidence="6">LPXTG cell wall anchor domain-containing protein</fullName>
    </recommendedName>
</protein>
<evidence type="ECO:0008006" key="6">
    <source>
        <dbReference type="Google" id="ProtNLM"/>
    </source>
</evidence>
<dbReference type="RefSeq" id="WP_358128607.1">
    <property type="nucleotide sequence ID" value="NZ_JBFALK010000001.1"/>
</dbReference>
<reference evidence="4 5" key="1">
    <citation type="submission" date="2024-06" db="EMBL/GenBank/DDBJ databases">
        <title>The Natural Products Discovery Center: Release of the First 8490 Sequenced Strains for Exploring Actinobacteria Biosynthetic Diversity.</title>
        <authorList>
            <person name="Kalkreuter E."/>
            <person name="Kautsar S.A."/>
            <person name="Yang D."/>
            <person name="Bader C.D."/>
            <person name="Teijaro C.N."/>
            <person name="Fluegel L."/>
            <person name="Davis C.M."/>
            <person name="Simpson J.R."/>
            <person name="Lauterbach L."/>
            <person name="Steele A.D."/>
            <person name="Gui C."/>
            <person name="Meng S."/>
            <person name="Li G."/>
            <person name="Viehrig K."/>
            <person name="Ye F."/>
            <person name="Su P."/>
            <person name="Kiefer A.F."/>
            <person name="Nichols A."/>
            <person name="Cepeda A.J."/>
            <person name="Yan W."/>
            <person name="Fan B."/>
            <person name="Jiang Y."/>
            <person name="Adhikari A."/>
            <person name="Zheng C.-J."/>
            <person name="Schuster L."/>
            <person name="Cowan T.M."/>
            <person name="Smanski M.J."/>
            <person name="Chevrette M.G."/>
            <person name="De Carvalho L.P.S."/>
            <person name="Shen B."/>
        </authorList>
    </citation>
    <scope>NUCLEOTIDE SEQUENCE [LARGE SCALE GENOMIC DNA]</scope>
    <source>
        <strain evidence="4 5">NPDC050100</strain>
    </source>
</reference>
<dbReference type="EMBL" id="JBFALK010000001">
    <property type="protein sequence ID" value="MEV0967089.1"/>
    <property type="molecule type" value="Genomic_DNA"/>
</dbReference>
<keyword evidence="2" id="KW-1133">Transmembrane helix</keyword>
<evidence type="ECO:0000256" key="1">
    <source>
        <dbReference type="SAM" id="MobiDB-lite"/>
    </source>
</evidence>
<organism evidence="4 5">
    <name type="scientific">Microtetraspora glauca</name>
    <dbReference type="NCBI Taxonomy" id="1996"/>
    <lineage>
        <taxon>Bacteria</taxon>
        <taxon>Bacillati</taxon>
        <taxon>Actinomycetota</taxon>
        <taxon>Actinomycetes</taxon>
        <taxon>Streptosporangiales</taxon>
        <taxon>Streptosporangiaceae</taxon>
        <taxon>Microtetraspora</taxon>
    </lineage>
</organism>
<comment type="caution">
    <text evidence="4">The sequence shown here is derived from an EMBL/GenBank/DDBJ whole genome shotgun (WGS) entry which is preliminary data.</text>
</comment>
<feature type="compositionally biased region" description="Gly residues" evidence="1">
    <location>
        <begin position="258"/>
        <end position="269"/>
    </location>
</feature>
<feature type="chain" id="PRO_5047498079" description="LPXTG cell wall anchor domain-containing protein" evidence="3">
    <location>
        <begin position="36"/>
        <end position="304"/>
    </location>
</feature>
<feature type="transmembrane region" description="Helical" evidence="2">
    <location>
        <begin position="276"/>
        <end position="295"/>
    </location>
</feature>
<gene>
    <name evidence="4" type="ORF">AB0I59_00535</name>
</gene>
<dbReference type="Proteomes" id="UP001551675">
    <property type="component" value="Unassembled WGS sequence"/>
</dbReference>
<evidence type="ECO:0000313" key="4">
    <source>
        <dbReference type="EMBL" id="MEV0967089.1"/>
    </source>
</evidence>
<evidence type="ECO:0000256" key="3">
    <source>
        <dbReference type="SAM" id="SignalP"/>
    </source>
</evidence>
<keyword evidence="2" id="KW-0472">Membrane</keyword>
<keyword evidence="3" id="KW-0732">Signal</keyword>
<sequence>MLKSKARRRIATKAAAGVASAAVLVGALSAVSALADSKPVTYKCTPKTGEADAVTHDFTVSLTSSVATATVGTQFLATLSITPGTTSTSEFGAPEEIPAGAWIQVQPSVVASVSPATGIVAMSTPSPSTSVTATVEKGATFGPLPAATVTITPSTGASSIVLTARDFKLNVLKAGAAGTAATSELLYSCAIATTDGAKSAPAVATIAVVTASASASSSSSTTPTPSTSASSPTPLPTHTVYKTVTAKPSKDTQVKKTPGGGAATGGGADAGPDGRMFVLTGTALVLAAATGGLMLRSRRRAAQR</sequence>
<evidence type="ECO:0000256" key="2">
    <source>
        <dbReference type="SAM" id="Phobius"/>
    </source>
</evidence>
<evidence type="ECO:0000313" key="5">
    <source>
        <dbReference type="Proteomes" id="UP001551675"/>
    </source>
</evidence>